<evidence type="ECO:0000256" key="5">
    <source>
        <dbReference type="ARBA" id="ARBA00023136"/>
    </source>
</evidence>
<dbReference type="InterPro" id="IPR037185">
    <property type="entry name" value="EmrE-like"/>
</dbReference>
<comment type="similarity">
    <text evidence="2">Belongs to the EamA transporter family.</text>
</comment>
<evidence type="ECO:0000256" key="6">
    <source>
        <dbReference type="SAM" id="Phobius"/>
    </source>
</evidence>
<comment type="subcellular location">
    <subcellularLocation>
        <location evidence="1">Membrane</location>
        <topology evidence="1">Multi-pass membrane protein</topology>
    </subcellularLocation>
</comment>
<dbReference type="GO" id="GO:0016020">
    <property type="term" value="C:membrane"/>
    <property type="evidence" value="ECO:0007669"/>
    <property type="project" value="UniProtKB-SubCell"/>
</dbReference>
<feature type="transmembrane region" description="Helical" evidence="6">
    <location>
        <begin position="305"/>
        <end position="323"/>
    </location>
</feature>
<feature type="transmembrane region" description="Helical" evidence="6">
    <location>
        <begin position="250"/>
        <end position="268"/>
    </location>
</feature>
<sequence length="349" mass="36556">MIPIADVSRSGRSRAHWERMPATWSDMARNISSLEDIISSMETILRHRLGIFLLTAVAPAAWGTTYIVTSELLPPDRPLFAALVRALPVGLLMLAWRRQLPPPGWRLKAVVLGLCNIGLFFPLIFVSAYGLPGGLAATIQATSPLAVMVLARLMISEPATSRRVAGGLLGVTGVALLVLGTPDGVTGMGLAGAFASVLVSGVGFVLVKKWQPPVDMLTLVSWQLVVGGLFLLPLSLVVEGAPPRIDLQAAVGFTWLAVVGTGLAYVCWFTGLRAMPAGGAALVGLVNPVVGTVLGVVLAHEVFGPGQAIGVVLVLAGVLLGQLRGRSVAARDAAAPVVVRRPRWTSVSR</sequence>
<evidence type="ECO:0000256" key="2">
    <source>
        <dbReference type="ARBA" id="ARBA00007362"/>
    </source>
</evidence>
<keyword evidence="5 6" id="KW-0472">Membrane</keyword>
<feature type="transmembrane region" description="Helical" evidence="6">
    <location>
        <begin position="135"/>
        <end position="155"/>
    </location>
</feature>
<evidence type="ECO:0000256" key="4">
    <source>
        <dbReference type="ARBA" id="ARBA00022989"/>
    </source>
</evidence>
<gene>
    <name evidence="8" type="ORF">EXE58_09820</name>
</gene>
<feature type="transmembrane region" description="Helical" evidence="6">
    <location>
        <begin position="164"/>
        <end position="182"/>
    </location>
</feature>
<evidence type="ECO:0000313" key="9">
    <source>
        <dbReference type="Proteomes" id="UP000294853"/>
    </source>
</evidence>
<protein>
    <submittedName>
        <fullName evidence="8">EamA family transporter</fullName>
    </submittedName>
</protein>
<dbReference type="InterPro" id="IPR050638">
    <property type="entry name" value="AA-Vitamin_Transporters"/>
</dbReference>
<feature type="transmembrane region" description="Helical" evidence="6">
    <location>
        <begin position="49"/>
        <end position="67"/>
    </location>
</feature>
<evidence type="ECO:0000256" key="1">
    <source>
        <dbReference type="ARBA" id="ARBA00004141"/>
    </source>
</evidence>
<feature type="transmembrane region" description="Helical" evidence="6">
    <location>
        <begin position="109"/>
        <end position="129"/>
    </location>
</feature>
<dbReference type="OrthoDB" id="5430053at2"/>
<evidence type="ECO:0000259" key="7">
    <source>
        <dbReference type="Pfam" id="PF00892"/>
    </source>
</evidence>
<dbReference type="InterPro" id="IPR000620">
    <property type="entry name" value="EamA_dom"/>
</dbReference>
<feature type="transmembrane region" description="Helical" evidence="6">
    <location>
        <begin position="79"/>
        <end position="97"/>
    </location>
</feature>
<feature type="domain" description="EamA" evidence="7">
    <location>
        <begin position="53"/>
        <end position="178"/>
    </location>
</feature>
<dbReference type="PANTHER" id="PTHR32322">
    <property type="entry name" value="INNER MEMBRANE TRANSPORTER"/>
    <property type="match status" value="1"/>
</dbReference>
<feature type="transmembrane region" description="Helical" evidence="6">
    <location>
        <begin position="280"/>
        <end position="299"/>
    </location>
</feature>
<accession>A0A4P7IIL4</accession>
<proteinExistence type="inferred from homology"/>
<reference evidence="8 9" key="1">
    <citation type="submission" date="2019-03" db="EMBL/GenBank/DDBJ databases">
        <title>Three New Species of Nocardioides, Nocardioides euryhalodurans sp. nov., Nocardioides seonyuensis sp. nov. and Nocardioides eburneoflavus sp. nov. Iolated from Soil.</title>
        <authorList>
            <person name="Roh S.G."/>
            <person name="Lee C."/>
            <person name="Kim M.-K."/>
            <person name="Kim S.B."/>
        </authorList>
    </citation>
    <scope>NUCLEOTIDE SEQUENCE [LARGE SCALE GENOMIC DNA]</scope>
    <source>
        <strain evidence="8 9">MMS17-SY207-3</strain>
    </source>
</reference>
<keyword evidence="4 6" id="KW-1133">Transmembrane helix</keyword>
<feature type="transmembrane region" description="Helical" evidence="6">
    <location>
        <begin position="219"/>
        <end position="238"/>
    </location>
</feature>
<organism evidence="8 9">
    <name type="scientific">Nocardioides seonyuensis</name>
    <dbReference type="NCBI Taxonomy" id="2518371"/>
    <lineage>
        <taxon>Bacteria</taxon>
        <taxon>Bacillati</taxon>
        <taxon>Actinomycetota</taxon>
        <taxon>Actinomycetes</taxon>
        <taxon>Propionibacteriales</taxon>
        <taxon>Nocardioidaceae</taxon>
        <taxon>Nocardioides</taxon>
    </lineage>
</organism>
<evidence type="ECO:0000256" key="3">
    <source>
        <dbReference type="ARBA" id="ARBA00022692"/>
    </source>
</evidence>
<dbReference type="PANTHER" id="PTHR32322:SF2">
    <property type="entry name" value="EAMA DOMAIN-CONTAINING PROTEIN"/>
    <property type="match status" value="1"/>
</dbReference>
<dbReference type="KEGG" id="nsn:EXE58_09820"/>
<evidence type="ECO:0000313" key="8">
    <source>
        <dbReference type="EMBL" id="QBX55721.1"/>
    </source>
</evidence>
<name>A0A4P7IIL4_9ACTN</name>
<feature type="domain" description="EamA" evidence="7">
    <location>
        <begin position="188"/>
        <end position="320"/>
    </location>
</feature>
<keyword evidence="9" id="KW-1185">Reference proteome</keyword>
<feature type="transmembrane region" description="Helical" evidence="6">
    <location>
        <begin position="188"/>
        <end position="207"/>
    </location>
</feature>
<dbReference type="AlphaFoldDB" id="A0A4P7IIL4"/>
<dbReference type="EMBL" id="CP038436">
    <property type="protein sequence ID" value="QBX55721.1"/>
    <property type="molecule type" value="Genomic_DNA"/>
</dbReference>
<dbReference type="Gene3D" id="1.10.3730.20">
    <property type="match status" value="1"/>
</dbReference>
<keyword evidence="3 6" id="KW-0812">Transmembrane</keyword>
<dbReference type="Proteomes" id="UP000294853">
    <property type="component" value="Chromosome"/>
</dbReference>
<dbReference type="SUPFAM" id="SSF103481">
    <property type="entry name" value="Multidrug resistance efflux transporter EmrE"/>
    <property type="match status" value="2"/>
</dbReference>
<dbReference type="Pfam" id="PF00892">
    <property type="entry name" value="EamA"/>
    <property type="match status" value="2"/>
</dbReference>